<dbReference type="EMBL" id="CATOUU010001077">
    <property type="protein sequence ID" value="CAI9970624.1"/>
    <property type="molecule type" value="Genomic_DNA"/>
</dbReference>
<keyword evidence="3" id="KW-1185">Reference proteome</keyword>
<sequence length="606" mass="71011">MNTNQLLYEVDSEFAELEKIMKSVRKMVPLSQNQQFQQKSTTSSLQQLQANVKNLLTLQSKHLDETNSKILVVQLVNTLRAQKFRLMHQIGSQIQEQCDSQDLKLFIDHEPNKMQQSENDNMLLNSQDAVNNAFYQIQQVSQIEPLAALMLERERCKLIRKIKSEDSDQLVVLQSILQVSKNYKQIRNACTQKNLQAVFDEEICTQTFELKLHRAQKLFKYVMLKQEFDKFDQQMKIVDQDQIFDQLYEHIFSEFTSIDKIISFLEDQLVGQSLGSMLYLLNQRQLQLRQCKLYTQYKDHDIHKLIQQQSQSFQSIYDYMYQLFGDDQSDVELIQNIFEHDQKQVTDLNVDYLLDLVLAAEYQHISSESEQQKTLQHTQLEVAKRLKILVQFYQNSSNSETIAYNPNYEAQIQSLFNVKQKLSSLLNEDIYEIYLNYLSSLHTTNIPLDLIPLIQQEISDCKQTPSESIQREVELQKQLNARFRDIDVKIAAQIQIITNEVNKIQQIEMKTNPKIEPPNLKINFGINKMYQFAVELQQKGAQQIQQELKSFDKYQTSVKLQSEGAAKKQFEAMNKQCQMQIEDMFANADTEEMVMLGIISDEIEMQ</sequence>
<comment type="caution">
    <text evidence="1">The sequence shown here is derived from an EMBL/GenBank/DDBJ whole genome shotgun (WGS) entry which is preliminary data.</text>
</comment>
<evidence type="ECO:0000313" key="2">
    <source>
        <dbReference type="EMBL" id="CAL6098802.1"/>
    </source>
</evidence>
<dbReference type="AlphaFoldDB" id="A0AA86RDY6"/>
<dbReference type="Proteomes" id="UP001642409">
    <property type="component" value="Unassembled WGS sequence"/>
</dbReference>
<proteinExistence type="predicted"/>
<accession>A0AA86RDY6</accession>
<protein>
    <submittedName>
        <fullName evidence="1">Uncharacterized protein</fullName>
    </submittedName>
</protein>
<reference evidence="1" key="1">
    <citation type="submission" date="2023-06" db="EMBL/GenBank/DDBJ databases">
        <authorList>
            <person name="Kurt Z."/>
        </authorList>
    </citation>
    <scope>NUCLEOTIDE SEQUENCE</scope>
</reference>
<organism evidence="1">
    <name type="scientific">Hexamita inflata</name>
    <dbReference type="NCBI Taxonomy" id="28002"/>
    <lineage>
        <taxon>Eukaryota</taxon>
        <taxon>Metamonada</taxon>
        <taxon>Diplomonadida</taxon>
        <taxon>Hexamitidae</taxon>
        <taxon>Hexamitinae</taxon>
        <taxon>Hexamita</taxon>
    </lineage>
</organism>
<gene>
    <name evidence="1" type="ORF">HINF_LOCUS58269</name>
    <name evidence="2" type="ORF">HINF_LOCUS69779</name>
</gene>
<evidence type="ECO:0000313" key="1">
    <source>
        <dbReference type="EMBL" id="CAI9970624.1"/>
    </source>
</evidence>
<name>A0AA86RDY6_9EUKA</name>
<reference evidence="2 3" key="2">
    <citation type="submission" date="2024-07" db="EMBL/GenBank/DDBJ databases">
        <authorList>
            <person name="Akdeniz Z."/>
        </authorList>
    </citation>
    <scope>NUCLEOTIDE SEQUENCE [LARGE SCALE GENOMIC DNA]</scope>
</reference>
<dbReference type="EMBL" id="CAXDID020000513">
    <property type="protein sequence ID" value="CAL6098802.1"/>
    <property type="molecule type" value="Genomic_DNA"/>
</dbReference>
<evidence type="ECO:0000313" key="3">
    <source>
        <dbReference type="Proteomes" id="UP001642409"/>
    </source>
</evidence>